<sequence length="204" mass="23107">MGHTERHLVFNRREVDRLQRRLMSFLLIFTAVAIAFIVVVASMQTRVATCQTQAAEGIRPLYMHHGTSNTTVRDAIFASLSLIGVRAEPVLLDSGAQNTQLDVFDTTEGTLSTSGFRLVRETGPASVAYWKLLYMDHSVCSPERGISMEALPNVDYEKVTYRVKAIVSNNMRLFLYETNIATKNKERITHFLVCSQFSRDLTRR</sequence>
<keyword evidence="1" id="KW-0812">Transmembrane</keyword>
<accession>G0UKQ8</accession>
<keyword evidence="1" id="KW-0472">Membrane</keyword>
<protein>
    <submittedName>
        <fullName evidence="2">Uncharacterized protein</fullName>
    </submittedName>
</protein>
<evidence type="ECO:0000256" key="1">
    <source>
        <dbReference type="SAM" id="Phobius"/>
    </source>
</evidence>
<organism evidence="2">
    <name type="scientific">Trypanosoma congolense (strain IL3000)</name>
    <dbReference type="NCBI Taxonomy" id="1068625"/>
    <lineage>
        <taxon>Eukaryota</taxon>
        <taxon>Discoba</taxon>
        <taxon>Euglenozoa</taxon>
        <taxon>Kinetoplastea</taxon>
        <taxon>Metakinetoplastina</taxon>
        <taxon>Trypanosomatida</taxon>
        <taxon>Trypanosomatidae</taxon>
        <taxon>Trypanosoma</taxon>
        <taxon>Nannomonas</taxon>
    </lineage>
</organism>
<reference evidence="2" key="1">
    <citation type="journal article" date="2012" name="Proc. Natl. Acad. Sci. U.S.A.">
        <title>Antigenic diversity is generated by distinct evolutionary mechanisms in African trypanosome species.</title>
        <authorList>
            <person name="Jackson A.P."/>
            <person name="Berry A."/>
            <person name="Aslett M."/>
            <person name="Allison H.C."/>
            <person name="Burton P."/>
            <person name="Vavrova-Anderson J."/>
            <person name="Brown R."/>
            <person name="Browne H."/>
            <person name="Corton N."/>
            <person name="Hauser H."/>
            <person name="Gamble J."/>
            <person name="Gilderthorp R."/>
            <person name="Marcello L."/>
            <person name="McQuillan J."/>
            <person name="Otto T.D."/>
            <person name="Quail M.A."/>
            <person name="Sanders M.J."/>
            <person name="van Tonder A."/>
            <person name="Ginger M.L."/>
            <person name="Field M.C."/>
            <person name="Barry J.D."/>
            <person name="Hertz-Fowler C."/>
            <person name="Berriman M."/>
        </authorList>
    </citation>
    <scope>NUCLEOTIDE SEQUENCE</scope>
    <source>
        <strain evidence="2">IL3000</strain>
    </source>
</reference>
<keyword evidence="1" id="KW-1133">Transmembrane helix</keyword>
<feature type="transmembrane region" description="Helical" evidence="1">
    <location>
        <begin position="21"/>
        <end position="43"/>
    </location>
</feature>
<evidence type="ECO:0000313" key="2">
    <source>
        <dbReference type="EMBL" id="CCC89963.1"/>
    </source>
</evidence>
<proteinExistence type="predicted"/>
<dbReference type="AlphaFoldDB" id="G0UKQ8"/>
<dbReference type="EMBL" id="HE575317">
    <property type="protein sequence ID" value="CCC89963.1"/>
    <property type="molecule type" value="Genomic_DNA"/>
</dbReference>
<gene>
    <name evidence="2" type="ORF">TCIL3000_4_450</name>
</gene>
<dbReference type="VEuPathDB" id="TriTrypDB:TcIL3000_4_450"/>
<name>G0UKQ8_TRYCI</name>